<evidence type="ECO:0008006" key="3">
    <source>
        <dbReference type="Google" id="ProtNLM"/>
    </source>
</evidence>
<dbReference type="InterPro" id="IPR011050">
    <property type="entry name" value="Pectin_lyase_fold/virulence"/>
</dbReference>
<accession>A0A246GDS2</accession>
<organism evidence="1 2">
    <name type="scientific">Flavobacterium columnare</name>
    <dbReference type="NCBI Taxonomy" id="996"/>
    <lineage>
        <taxon>Bacteria</taxon>
        <taxon>Pseudomonadati</taxon>
        <taxon>Bacteroidota</taxon>
        <taxon>Flavobacteriia</taxon>
        <taxon>Flavobacteriales</taxon>
        <taxon>Flavobacteriaceae</taxon>
        <taxon>Flavobacterium</taxon>
    </lineage>
</organism>
<dbReference type="AlphaFoldDB" id="A0A246GDS2"/>
<dbReference type="PROSITE" id="PS51257">
    <property type="entry name" value="PROKAR_LIPOPROTEIN"/>
    <property type="match status" value="1"/>
</dbReference>
<sequence>MRQYFFFLIGMISIFISCRKDFETDPSNGQLFFSKNTIYLDTVFSGISSSTYSLKVYNRSNKDIHIPTISLAKGTLSKYRLMIDGTTGINNQGKNFNNIELLANDSLYIFIEETADIKDANTTDYLYTDQILFDTGTNQQKVDLVTLIQDAVFLYPEKKEQLILDNLIPNNTIYGFELNDKDPINGNELHFTNKKPYVIYGYAGVPANKTLIIDPGARIYCHNQSGIFVKKSGSIKINGEVSTDQKKLEKEVVFEGDRLEPQYAEIPGQWGGIYLAEGSSNNEFHNLTIKNSSFGIFVDRNDGSTTNIFNTQIYNSSDYGLVARKGKIYGENIAINKCGQASLACILGGEYRFKSCTFANYWNNSHRQIPCVYIDNSYKQKDTLFVYDLILASFVNCIIYGNYNLEIGLKKNDSAAFNVEFNYCLIKFNDTNNQYNIPLYDFIKNASNNNIVDTRLNNFDPKFKDPSKNNLNILKNSPAIAKGNNAFLIPKDLSGINRTSPPDLGAYQHLNE</sequence>
<gene>
    <name evidence="1" type="ORF">BWK62_02440</name>
</gene>
<name>A0A246GDS2_9FLAO</name>
<reference evidence="1 2" key="1">
    <citation type="journal article" date="2017" name="Infect. Genet. Evol.">
        <title>Comparative genome analysis of fish pathogen Flavobacterium columnare reveals extensive sequence diversity within the species.</title>
        <authorList>
            <person name="Kayansamruaj P."/>
            <person name="Dong H.T."/>
            <person name="Hirono I."/>
            <person name="Kondo H."/>
            <person name="Senapin S."/>
            <person name="Rodkhum C."/>
        </authorList>
    </citation>
    <scope>NUCLEOTIDE SEQUENCE [LARGE SCALE GENOMIC DNA]</scope>
    <source>
        <strain evidence="1 2">1214</strain>
    </source>
</reference>
<dbReference type="SUPFAM" id="SSF51126">
    <property type="entry name" value="Pectin lyase-like"/>
    <property type="match status" value="1"/>
</dbReference>
<protein>
    <recommendedName>
        <fullName evidence="3">Right handed beta helix domain-containing protein</fullName>
    </recommendedName>
</protein>
<evidence type="ECO:0000313" key="2">
    <source>
        <dbReference type="Proteomes" id="UP000198034"/>
    </source>
</evidence>
<comment type="caution">
    <text evidence="1">The sequence shown here is derived from an EMBL/GenBank/DDBJ whole genome shotgun (WGS) entry which is preliminary data.</text>
</comment>
<dbReference type="EMBL" id="MTCY01000004">
    <property type="protein sequence ID" value="OWP79425.1"/>
    <property type="molecule type" value="Genomic_DNA"/>
</dbReference>
<dbReference type="Proteomes" id="UP000198034">
    <property type="component" value="Unassembled WGS sequence"/>
</dbReference>
<evidence type="ECO:0000313" key="1">
    <source>
        <dbReference type="EMBL" id="OWP79425.1"/>
    </source>
</evidence>
<proteinExistence type="predicted"/>